<dbReference type="InterPro" id="IPR007831">
    <property type="entry name" value="T2SS_GspE_N"/>
</dbReference>
<feature type="domain" description="Bacterial type II secretion system protein E" evidence="4">
    <location>
        <begin position="359"/>
        <end position="373"/>
    </location>
</feature>
<dbReference type="PANTHER" id="PTHR30258">
    <property type="entry name" value="TYPE II SECRETION SYSTEM PROTEIN GSPE-RELATED"/>
    <property type="match status" value="1"/>
</dbReference>
<comment type="similarity">
    <text evidence="1">Belongs to the GSP E family.</text>
</comment>
<evidence type="ECO:0000256" key="3">
    <source>
        <dbReference type="ARBA" id="ARBA00022840"/>
    </source>
</evidence>
<dbReference type="EMBL" id="LCIN01000010">
    <property type="protein sequence ID" value="KKT56953.1"/>
    <property type="molecule type" value="Genomic_DNA"/>
</dbReference>
<dbReference type="PROSITE" id="PS00662">
    <property type="entry name" value="T2SP_E"/>
    <property type="match status" value="1"/>
</dbReference>
<evidence type="ECO:0000313" key="5">
    <source>
        <dbReference type="EMBL" id="KKT56953.1"/>
    </source>
</evidence>
<accession>A0A0G1IDQ9</accession>
<evidence type="ECO:0000313" key="6">
    <source>
        <dbReference type="Proteomes" id="UP000033977"/>
    </source>
</evidence>
<evidence type="ECO:0000256" key="1">
    <source>
        <dbReference type="ARBA" id="ARBA00006611"/>
    </source>
</evidence>
<evidence type="ECO:0000256" key="2">
    <source>
        <dbReference type="ARBA" id="ARBA00022741"/>
    </source>
</evidence>
<organism evidence="5 6">
    <name type="scientific">Candidatus Giovannonibacteria bacterium GW2011_GWB1_44_23</name>
    <dbReference type="NCBI Taxonomy" id="1618652"/>
    <lineage>
        <taxon>Bacteria</taxon>
        <taxon>Candidatus Giovannoniibacteriota</taxon>
    </lineage>
</organism>
<dbReference type="SUPFAM" id="SSF160246">
    <property type="entry name" value="EspE N-terminal domain-like"/>
    <property type="match status" value="1"/>
</dbReference>
<dbReference type="PATRIC" id="fig|1618652.3.peg.739"/>
<dbReference type="InterPro" id="IPR001482">
    <property type="entry name" value="T2SS/T4SS_dom"/>
</dbReference>
<dbReference type="GO" id="GO:0005886">
    <property type="term" value="C:plasma membrane"/>
    <property type="evidence" value="ECO:0007669"/>
    <property type="project" value="TreeGrafter"/>
</dbReference>
<dbReference type="SUPFAM" id="SSF52540">
    <property type="entry name" value="P-loop containing nucleoside triphosphate hydrolases"/>
    <property type="match status" value="1"/>
</dbReference>
<dbReference type="GO" id="GO:0005524">
    <property type="term" value="F:ATP binding"/>
    <property type="evidence" value="ECO:0007669"/>
    <property type="project" value="UniProtKB-KW"/>
</dbReference>
<keyword evidence="2" id="KW-0547">Nucleotide-binding</keyword>
<comment type="caution">
    <text evidence="5">The sequence shown here is derived from an EMBL/GenBank/DDBJ whole genome shotgun (WGS) entry which is preliminary data.</text>
</comment>
<dbReference type="Pfam" id="PF00437">
    <property type="entry name" value="T2SSE"/>
    <property type="match status" value="1"/>
</dbReference>
<evidence type="ECO:0000259" key="4">
    <source>
        <dbReference type="PROSITE" id="PS00662"/>
    </source>
</evidence>
<dbReference type="GO" id="GO:0016887">
    <property type="term" value="F:ATP hydrolysis activity"/>
    <property type="evidence" value="ECO:0007669"/>
    <property type="project" value="TreeGrafter"/>
</dbReference>
<dbReference type="InterPro" id="IPR027417">
    <property type="entry name" value="P-loop_NTPase"/>
</dbReference>
<dbReference type="Gene3D" id="3.30.450.90">
    <property type="match status" value="1"/>
</dbReference>
<dbReference type="Proteomes" id="UP000033977">
    <property type="component" value="Unassembled WGS sequence"/>
</dbReference>
<proteinExistence type="inferred from homology"/>
<dbReference type="Gene3D" id="3.40.50.300">
    <property type="entry name" value="P-loop containing nucleotide triphosphate hydrolases"/>
    <property type="match status" value="1"/>
</dbReference>
<dbReference type="AlphaFoldDB" id="A0A0G1IDQ9"/>
<protein>
    <recommendedName>
        <fullName evidence="4">Bacterial type II secretion system protein E domain-containing protein</fullName>
    </recommendedName>
</protein>
<gene>
    <name evidence="5" type="ORF">UW49_C0010G0018</name>
</gene>
<dbReference type="PANTHER" id="PTHR30258:SF1">
    <property type="entry name" value="PROTEIN TRANSPORT PROTEIN HOFB HOMOLOG"/>
    <property type="match status" value="1"/>
</dbReference>
<dbReference type="FunFam" id="3.40.50.300:FF:000398">
    <property type="entry name" value="Type IV pilus assembly ATPase PilB"/>
    <property type="match status" value="1"/>
</dbReference>
<name>A0A0G1IDQ9_9BACT</name>
<dbReference type="Pfam" id="PF05157">
    <property type="entry name" value="MshEN"/>
    <property type="match status" value="1"/>
</dbReference>
<reference evidence="5 6" key="1">
    <citation type="journal article" date="2015" name="Nature">
        <title>rRNA introns, odd ribosomes, and small enigmatic genomes across a large radiation of phyla.</title>
        <authorList>
            <person name="Brown C.T."/>
            <person name="Hug L.A."/>
            <person name="Thomas B.C."/>
            <person name="Sharon I."/>
            <person name="Castelle C.J."/>
            <person name="Singh A."/>
            <person name="Wilkins M.J."/>
            <person name="Williams K.H."/>
            <person name="Banfield J.F."/>
        </authorList>
    </citation>
    <scope>NUCLEOTIDE SEQUENCE [LARGE SCALE GENOMIC DNA]</scope>
</reference>
<dbReference type="CDD" id="cd01129">
    <property type="entry name" value="PulE-GspE-like"/>
    <property type="match status" value="1"/>
</dbReference>
<sequence>MPKSDTLDKLRKKEEEDLARVLAQKHNLVYLDLSRVTVDLDSLKIIPEVDARANSVAVFQSVGKKLQAAVTNPDRSGTKEIVDGLKRKKYEVQLFMVSPSGIERVFSRYKEIRRFEEIKAGVVDVSMEKLSAFTQATGSFAKFKEMLGIMAHEKEVRKASDALELLLAGALGVEASDIHIEPTEKQAKIRLRIDGVLQNIAEIPTALFQLILARIKLISELKLNVHDKPQDGRFTIKTAEEDIEVRTSVLPGPFGESVVMRLLLPKTISITFENLGMQPPVYKMMRAELKKPNGMILNTGPTGSGKTTTLYSFLKTIASPEVKVITIEDPIEYHLQNITQTQIDPAKGYDFSNGLRSILRQDPDIILVGEIRDLETAEIAMHAALTGHLVFSTLHTNDAAGTIPRLIDLGVKTNIISPAVNLVMAQRLVRILCPACKKEDQPTEEEKKIILKEVTALPPAYNKICQLTDKKDFKIWKAAGCEACNLTGYKGRIGIFEIFLIDDEMERLIIKNPPRADVEDTAKKQGMAKMYQDGILKVLAGITSFDELNRVVSEE</sequence>
<keyword evidence="3" id="KW-0067">ATP-binding</keyword>
<dbReference type="InterPro" id="IPR037257">
    <property type="entry name" value="T2SS_E_N_sf"/>
</dbReference>